<dbReference type="EMBL" id="ML121551">
    <property type="protein sequence ID" value="RPB22475.1"/>
    <property type="molecule type" value="Genomic_DNA"/>
</dbReference>
<sequence>MANKTRTIARIVDAFEKAERKLKFFARRIRKVNGACNVKDIRQPQEQVWVSILPNQDEMWDSDDDDNSMNTTQREFQHINVEGRVDKWLQGCQESDRDPITLGQDEKELATLYNASVEEEPWPEHLLNVNVPPFGNEVPTFEQMEFKRQLALIEAQEMGWEIMLEETPVRDMEPVHLSAGQDW</sequence>
<dbReference type="Proteomes" id="UP000267821">
    <property type="component" value="Unassembled WGS sequence"/>
</dbReference>
<name>A0A3N4LWQ5_9PEZI</name>
<dbReference type="AlphaFoldDB" id="A0A3N4LWQ5"/>
<dbReference type="InParanoid" id="A0A3N4LWQ5"/>
<reference evidence="1 2" key="1">
    <citation type="journal article" date="2018" name="Nat. Ecol. Evol.">
        <title>Pezizomycetes genomes reveal the molecular basis of ectomycorrhizal truffle lifestyle.</title>
        <authorList>
            <person name="Murat C."/>
            <person name="Payen T."/>
            <person name="Noel B."/>
            <person name="Kuo A."/>
            <person name="Morin E."/>
            <person name="Chen J."/>
            <person name="Kohler A."/>
            <person name="Krizsan K."/>
            <person name="Balestrini R."/>
            <person name="Da Silva C."/>
            <person name="Montanini B."/>
            <person name="Hainaut M."/>
            <person name="Levati E."/>
            <person name="Barry K.W."/>
            <person name="Belfiori B."/>
            <person name="Cichocki N."/>
            <person name="Clum A."/>
            <person name="Dockter R.B."/>
            <person name="Fauchery L."/>
            <person name="Guy J."/>
            <person name="Iotti M."/>
            <person name="Le Tacon F."/>
            <person name="Lindquist E.A."/>
            <person name="Lipzen A."/>
            <person name="Malagnac F."/>
            <person name="Mello A."/>
            <person name="Molinier V."/>
            <person name="Miyauchi S."/>
            <person name="Poulain J."/>
            <person name="Riccioni C."/>
            <person name="Rubini A."/>
            <person name="Sitrit Y."/>
            <person name="Splivallo R."/>
            <person name="Traeger S."/>
            <person name="Wang M."/>
            <person name="Zifcakova L."/>
            <person name="Wipf D."/>
            <person name="Zambonelli A."/>
            <person name="Paolocci F."/>
            <person name="Nowrousian M."/>
            <person name="Ottonello S."/>
            <person name="Baldrian P."/>
            <person name="Spatafora J.W."/>
            <person name="Henrissat B."/>
            <person name="Nagy L.G."/>
            <person name="Aury J.M."/>
            <person name="Wincker P."/>
            <person name="Grigoriev I.V."/>
            <person name="Bonfante P."/>
            <person name="Martin F.M."/>
        </authorList>
    </citation>
    <scope>NUCLEOTIDE SEQUENCE [LARGE SCALE GENOMIC DNA]</scope>
    <source>
        <strain evidence="1 2">ATCC MYA-4762</strain>
    </source>
</reference>
<accession>A0A3N4LWQ5</accession>
<evidence type="ECO:0000313" key="2">
    <source>
        <dbReference type="Proteomes" id="UP000267821"/>
    </source>
</evidence>
<protein>
    <submittedName>
        <fullName evidence="1">Uncharacterized protein</fullName>
    </submittedName>
</protein>
<evidence type="ECO:0000313" key="1">
    <source>
        <dbReference type="EMBL" id="RPB22475.1"/>
    </source>
</evidence>
<gene>
    <name evidence="1" type="ORF">L211DRAFT_850515</name>
</gene>
<proteinExistence type="predicted"/>
<keyword evidence="2" id="KW-1185">Reference proteome</keyword>
<organism evidence="1 2">
    <name type="scientific">Terfezia boudieri ATCC MYA-4762</name>
    <dbReference type="NCBI Taxonomy" id="1051890"/>
    <lineage>
        <taxon>Eukaryota</taxon>
        <taxon>Fungi</taxon>
        <taxon>Dikarya</taxon>
        <taxon>Ascomycota</taxon>
        <taxon>Pezizomycotina</taxon>
        <taxon>Pezizomycetes</taxon>
        <taxon>Pezizales</taxon>
        <taxon>Pezizaceae</taxon>
        <taxon>Terfezia</taxon>
    </lineage>
</organism>